<feature type="domain" description="Mce/MlaD" evidence="8">
    <location>
        <begin position="47"/>
        <end position="138"/>
    </location>
</feature>
<feature type="domain" description="Mce/MlaD" evidence="8">
    <location>
        <begin position="165"/>
        <end position="240"/>
    </location>
</feature>
<dbReference type="PANTHER" id="PTHR30462:SF0">
    <property type="entry name" value="INTERMEMBRANE TRANSPORT PROTEIN YEBT"/>
    <property type="match status" value="1"/>
</dbReference>
<evidence type="ECO:0000313" key="9">
    <source>
        <dbReference type="EMBL" id="MDW6003928.1"/>
    </source>
</evidence>
<organism evidence="10 11">
    <name type="scientific">Vibrio mangrovi</name>
    <dbReference type="NCBI Taxonomy" id="474394"/>
    <lineage>
        <taxon>Bacteria</taxon>
        <taxon>Pseudomonadati</taxon>
        <taxon>Pseudomonadota</taxon>
        <taxon>Gammaproteobacteria</taxon>
        <taxon>Vibrionales</taxon>
        <taxon>Vibrionaceae</taxon>
        <taxon>Vibrio</taxon>
    </lineage>
</organism>
<feature type="transmembrane region" description="Helical" evidence="7">
    <location>
        <begin position="21"/>
        <end position="40"/>
    </location>
</feature>
<feature type="domain" description="Mce/MlaD" evidence="8">
    <location>
        <begin position="398"/>
        <end position="462"/>
    </location>
</feature>
<proteinExistence type="predicted"/>
<dbReference type="RefSeq" id="WP_087479316.1">
    <property type="nucleotide sequence ID" value="NZ_AP024883.1"/>
</dbReference>
<dbReference type="PANTHER" id="PTHR30462">
    <property type="entry name" value="INTERMEMBRANE TRANSPORT PROTEIN PQIB-RELATED"/>
    <property type="match status" value="1"/>
</dbReference>
<evidence type="ECO:0000313" key="12">
    <source>
        <dbReference type="Proteomes" id="UP001283366"/>
    </source>
</evidence>
<keyword evidence="5 7" id="KW-1133">Transmembrane helix</keyword>
<evidence type="ECO:0000256" key="3">
    <source>
        <dbReference type="ARBA" id="ARBA00022519"/>
    </source>
</evidence>
<evidence type="ECO:0000256" key="4">
    <source>
        <dbReference type="ARBA" id="ARBA00022692"/>
    </source>
</evidence>
<evidence type="ECO:0000313" key="11">
    <source>
        <dbReference type="Proteomes" id="UP000196125"/>
    </source>
</evidence>
<accession>A0A1Y6INQ7</accession>
<dbReference type="GO" id="GO:0005886">
    <property type="term" value="C:plasma membrane"/>
    <property type="evidence" value="ECO:0007669"/>
    <property type="project" value="UniProtKB-SubCell"/>
</dbReference>
<evidence type="ECO:0000256" key="7">
    <source>
        <dbReference type="SAM" id="Phobius"/>
    </source>
</evidence>
<dbReference type="Proteomes" id="UP000196125">
    <property type="component" value="Unassembled WGS sequence"/>
</dbReference>
<dbReference type="InterPro" id="IPR051800">
    <property type="entry name" value="PqiA-PqiB_transport"/>
</dbReference>
<evidence type="ECO:0000256" key="1">
    <source>
        <dbReference type="ARBA" id="ARBA00004533"/>
    </source>
</evidence>
<name>A0A1Y6INQ7_9VIBR</name>
<evidence type="ECO:0000256" key="5">
    <source>
        <dbReference type="ARBA" id="ARBA00022989"/>
    </source>
</evidence>
<feature type="domain" description="Mce/MlaD" evidence="8">
    <location>
        <begin position="651"/>
        <end position="703"/>
    </location>
</feature>
<evidence type="ECO:0000256" key="6">
    <source>
        <dbReference type="ARBA" id="ARBA00023136"/>
    </source>
</evidence>
<dbReference type="Proteomes" id="UP001283366">
    <property type="component" value="Unassembled WGS sequence"/>
</dbReference>
<dbReference type="OrthoDB" id="9806984at2"/>
<evidence type="ECO:0000256" key="2">
    <source>
        <dbReference type="ARBA" id="ARBA00022475"/>
    </source>
</evidence>
<evidence type="ECO:0000259" key="8">
    <source>
        <dbReference type="Pfam" id="PF02470"/>
    </source>
</evidence>
<reference evidence="10 11" key="1">
    <citation type="submission" date="2017-05" db="EMBL/GenBank/DDBJ databases">
        <authorList>
            <person name="Song R."/>
            <person name="Chenine A.L."/>
            <person name="Ruprecht R.M."/>
        </authorList>
    </citation>
    <scope>NUCLEOTIDE SEQUENCE [LARGE SCALE GENOMIC DNA]</scope>
    <source>
        <strain evidence="10 11">CECT 7927</strain>
    </source>
</reference>
<protein>
    <submittedName>
        <fullName evidence="9">MlaD family protein</fullName>
    </submittedName>
    <submittedName>
        <fullName evidence="10">Paraquat-inducible protein B</fullName>
    </submittedName>
</protein>
<dbReference type="AlphaFoldDB" id="A0A1Y6INQ7"/>
<keyword evidence="4 7" id="KW-0812">Transmembrane</keyword>
<keyword evidence="3" id="KW-0997">Cell inner membrane</keyword>
<evidence type="ECO:0000313" key="10">
    <source>
        <dbReference type="EMBL" id="SMR99277.1"/>
    </source>
</evidence>
<gene>
    <name evidence="10" type="primary">pqiB_2</name>
    <name evidence="9" type="ORF">SBX37_13805</name>
    <name evidence="10" type="ORF">VIM7927_00502</name>
</gene>
<dbReference type="EMBL" id="FXXI01000001">
    <property type="protein sequence ID" value="SMR99277.1"/>
    <property type="molecule type" value="Genomic_DNA"/>
</dbReference>
<sequence length="884" mass="98166">MNNENNHKQTYTPKIKTTYGISPLWILPLVTLCLAGWLVYQAIQESGHRIQIYFSDAQGLVEGRTPIRYQGLEIGMVRRIKLTQDTNNIYVEAEIYPEATYLLTPTTKFWLVKPTATLSGVSGLDALVSGNYIGIQPGIKQDDESFDPVFYALKTAPIDLKRSQGLNITLRAHDLGGINIGSKILYKKIPIGEIYSYRLDSDAKSVLLLASIQDEYRQLINNRSRFWNVTSLRTEINYQGLEVQLEGLSALLNGAIAVDSPEGGQSIQNHTEFQLYSDLKSAGRGIPIQIALPENNQIKNNSAPIMYRGIQIGQITNVHFDQKRKTILADAAIQPAFNDLLNTGSNFVLEEATLSFAGVANVANYIKGNFLTLVPGTGSPSRVFHATRTSHQPPSDAITVTLHAQQTYGLEAGNKVKYRGISVGQITDIRLNQDDIRFTIYIDRQYQYLLKDKNRFYVTGSASASLTDTGVMVDLPSAKELLVHTISFISEGKAYQHLSGYRLYPNQETAALAQDSEQASQVYTLVSSQPPPLTKNAPVLYRNIIVGHVKNFRLSARTVLIDLQIDHQYQHLITQDTVFWNTSGLEMNASLQGVTLKTAPISSLVNGGIAFDALTGTQNRQDKYWVLYPDYERASHAGQLVCLNSESTYQVVQGTPIQFHGVKVGEVRTVQPDFQTRQVNICADIYPEYTTQIARQGSYFWVTSGNQPITRLKNIKSALIQSIDVFPGEGQPLSHFMLHTLPFQPSGLHLTLQSNQMGSIETGAPVTFRGMNVGRITRVRLGELSDRVLIDLNIRPEYAYLVRKNSIFWNQSGIDVSIGLAGADIKTGSLDSLLQGGVAFNTPEAKQLAPPAANLDTFFLNPAREAEWSEWNQPIPKPHENRAL</sequence>
<feature type="domain" description="Mce/MlaD" evidence="8">
    <location>
        <begin position="747"/>
        <end position="812"/>
    </location>
</feature>
<keyword evidence="6 7" id="KW-0472">Membrane</keyword>
<feature type="domain" description="Mce/MlaD" evidence="8">
    <location>
        <begin position="285"/>
        <end position="354"/>
    </location>
</feature>
<dbReference type="EMBL" id="JAWRCO010000001">
    <property type="protein sequence ID" value="MDW6003928.1"/>
    <property type="molecule type" value="Genomic_DNA"/>
</dbReference>
<dbReference type="Pfam" id="PF02470">
    <property type="entry name" value="MlaD"/>
    <property type="match status" value="7"/>
</dbReference>
<keyword evidence="12" id="KW-1185">Reference proteome</keyword>
<keyword evidence="2" id="KW-1003">Cell membrane</keyword>
<reference evidence="9 12" key="2">
    <citation type="submission" date="2023-11" db="EMBL/GenBank/DDBJ databases">
        <title>Plant-associative lifestyle of Vibrio porteresiae and its evolutionary dynamics.</title>
        <authorList>
            <person name="Rameshkumar N."/>
            <person name="Kirti K."/>
        </authorList>
    </citation>
    <scope>NUCLEOTIDE SEQUENCE [LARGE SCALE GENOMIC DNA]</scope>
    <source>
        <strain evidence="9 12">MSSRF38</strain>
    </source>
</reference>
<feature type="domain" description="Mce/MlaD" evidence="8">
    <location>
        <begin position="526"/>
        <end position="578"/>
    </location>
</feature>
<comment type="subcellular location">
    <subcellularLocation>
        <location evidence="1">Cell inner membrane</location>
    </subcellularLocation>
</comment>
<dbReference type="InterPro" id="IPR003399">
    <property type="entry name" value="Mce/MlaD"/>
</dbReference>